<dbReference type="Gene3D" id="1.10.260.40">
    <property type="entry name" value="lambda repressor-like DNA-binding domains"/>
    <property type="match status" value="1"/>
</dbReference>
<dbReference type="AlphaFoldDB" id="R7ZRL8"/>
<dbReference type="GO" id="GO:0000976">
    <property type="term" value="F:transcription cis-regulatory region binding"/>
    <property type="evidence" value="ECO:0007669"/>
    <property type="project" value="TreeGrafter"/>
</dbReference>
<name>R7ZRL8_9BACT</name>
<dbReference type="InterPro" id="IPR028082">
    <property type="entry name" value="Peripla_BP_I"/>
</dbReference>
<dbReference type="CDD" id="cd06267">
    <property type="entry name" value="PBP1_LacI_sugar_binding-like"/>
    <property type="match status" value="1"/>
</dbReference>
<dbReference type="OrthoDB" id="867148at2"/>
<dbReference type="Pfam" id="PF00356">
    <property type="entry name" value="LacI"/>
    <property type="match status" value="1"/>
</dbReference>
<dbReference type="STRING" id="1232681.ADIS_3074"/>
<protein>
    <submittedName>
        <fullName evidence="5">Hexuronate utilization operon transcriptional repressor ExuR</fullName>
    </submittedName>
</protein>
<reference evidence="5 6" key="1">
    <citation type="submission" date="2013-02" db="EMBL/GenBank/DDBJ databases">
        <title>A novel strain isolated from Lonar lake, Maharashtra, India.</title>
        <authorList>
            <person name="Singh A."/>
        </authorList>
    </citation>
    <scope>NUCLEOTIDE SEQUENCE [LARGE SCALE GENOMIC DNA]</scope>
    <source>
        <strain evidence="5 6">AK24</strain>
    </source>
</reference>
<dbReference type="GO" id="GO:0003700">
    <property type="term" value="F:DNA-binding transcription factor activity"/>
    <property type="evidence" value="ECO:0007669"/>
    <property type="project" value="TreeGrafter"/>
</dbReference>
<dbReference type="Proteomes" id="UP000013909">
    <property type="component" value="Unassembled WGS sequence"/>
</dbReference>
<dbReference type="InterPro" id="IPR001761">
    <property type="entry name" value="Peripla_BP/Lac1_sug-bd_dom"/>
</dbReference>
<evidence type="ECO:0000313" key="6">
    <source>
        <dbReference type="Proteomes" id="UP000013909"/>
    </source>
</evidence>
<keyword evidence="1" id="KW-0805">Transcription regulation</keyword>
<dbReference type="Pfam" id="PF00532">
    <property type="entry name" value="Peripla_BP_1"/>
    <property type="match status" value="1"/>
</dbReference>
<comment type="caution">
    <text evidence="5">The sequence shown here is derived from an EMBL/GenBank/DDBJ whole genome shotgun (WGS) entry which is preliminary data.</text>
</comment>
<sequence>MGKKEKATIHDIATKLGITASTVSRALNNHPRISAKTKKLVNEAAKEIDYKPNSFAVALRNGRSKLIGIVVPTVNRNFFSSVVRGIEEFANERDYRVIITQSYDDYEKEKQTVDALIDAQVDGILVSLGKTTSRHQHFKKAIDAGIPLIFFDRVAENLPVGQVVIDDYQASFKMTEHLIKEGYRHIAHFNSPVPVNIFKERYRGYKEALETYGLSVDPRLILHSNLQLEDGRDSARKLLDRKVPFDAIFSASDYSIVGALQELKKHGIRVPEDVGLAGFGNEPFTEFTDPPLSTVDQVSIPMGQAVAKMFFDLLENQGKALPVQQIVLSSEVIFRASTRKFS</sequence>
<gene>
    <name evidence="5" type="ORF">ADIS_3074</name>
</gene>
<keyword evidence="6" id="KW-1185">Reference proteome</keyword>
<dbReference type="SMART" id="SM00354">
    <property type="entry name" value="HTH_LACI"/>
    <property type="match status" value="1"/>
</dbReference>
<feature type="domain" description="HTH lacI-type" evidence="4">
    <location>
        <begin position="7"/>
        <end position="61"/>
    </location>
</feature>
<dbReference type="InterPro" id="IPR000843">
    <property type="entry name" value="HTH_LacI"/>
</dbReference>
<evidence type="ECO:0000259" key="4">
    <source>
        <dbReference type="PROSITE" id="PS50932"/>
    </source>
</evidence>
<dbReference type="SUPFAM" id="SSF53822">
    <property type="entry name" value="Periplasmic binding protein-like I"/>
    <property type="match status" value="1"/>
</dbReference>
<evidence type="ECO:0000256" key="2">
    <source>
        <dbReference type="ARBA" id="ARBA00023125"/>
    </source>
</evidence>
<dbReference type="RefSeq" id="WP_010855208.1">
    <property type="nucleotide sequence ID" value="NZ_AQHR01000085.1"/>
</dbReference>
<evidence type="ECO:0000256" key="3">
    <source>
        <dbReference type="ARBA" id="ARBA00023163"/>
    </source>
</evidence>
<proteinExistence type="predicted"/>
<dbReference type="SUPFAM" id="SSF47413">
    <property type="entry name" value="lambda repressor-like DNA-binding domains"/>
    <property type="match status" value="1"/>
</dbReference>
<dbReference type="InterPro" id="IPR010982">
    <property type="entry name" value="Lambda_DNA-bd_dom_sf"/>
</dbReference>
<dbReference type="PANTHER" id="PTHR30146">
    <property type="entry name" value="LACI-RELATED TRANSCRIPTIONAL REPRESSOR"/>
    <property type="match status" value="1"/>
</dbReference>
<dbReference type="Gene3D" id="3.40.50.2300">
    <property type="match status" value="2"/>
</dbReference>
<organism evidence="5 6">
    <name type="scientific">Lunatimonas lonarensis</name>
    <dbReference type="NCBI Taxonomy" id="1232681"/>
    <lineage>
        <taxon>Bacteria</taxon>
        <taxon>Pseudomonadati</taxon>
        <taxon>Bacteroidota</taxon>
        <taxon>Cytophagia</taxon>
        <taxon>Cytophagales</taxon>
        <taxon>Cyclobacteriaceae</taxon>
    </lineage>
</organism>
<dbReference type="CDD" id="cd01392">
    <property type="entry name" value="HTH_LacI"/>
    <property type="match status" value="1"/>
</dbReference>
<keyword evidence="2" id="KW-0238">DNA-binding</keyword>
<keyword evidence="3" id="KW-0804">Transcription</keyword>
<dbReference type="PANTHER" id="PTHR30146:SF109">
    <property type="entry name" value="HTH-TYPE TRANSCRIPTIONAL REGULATOR GALS"/>
    <property type="match status" value="1"/>
</dbReference>
<evidence type="ECO:0000256" key="1">
    <source>
        <dbReference type="ARBA" id="ARBA00023015"/>
    </source>
</evidence>
<accession>R7ZRL8</accession>
<dbReference type="PROSITE" id="PS50932">
    <property type="entry name" value="HTH_LACI_2"/>
    <property type="match status" value="1"/>
</dbReference>
<evidence type="ECO:0000313" key="5">
    <source>
        <dbReference type="EMBL" id="EON76624.1"/>
    </source>
</evidence>
<dbReference type="EMBL" id="AQHR01000085">
    <property type="protein sequence ID" value="EON76624.1"/>
    <property type="molecule type" value="Genomic_DNA"/>
</dbReference>
<dbReference type="PATRIC" id="fig|1288963.3.peg.3069"/>